<dbReference type="OrthoDB" id="79036at2759"/>
<accession>A0A067BZT6</accession>
<dbReference type="RefSeq" id="XP_012209475.1">
    <property type="nucleotide sequence ID" value="XM_012354085.1"/>
</dbReference>
<dbReference type="VEuPathDB" id="FungiDB:SPRG_14678"/>
<keyword evidence="2" id="KW-1185">Reference proteome</keyword>
<evidence type="ECO:0000313" key="2">
    <source>
        <dbReference type="Proteomes" id="UP000030745"/>
    </source>
</evidence>
<dbReference type="Proteomes" id="UP000030745">
    <property type="component" value="Unassembled WGS sequence"/>
</dbReference>
<proteinExistence type="predicted"/>
<dbReference type="EMBL" id="KK583333">
    <property type="protein sequence ID" value="KDO19816.1"/>
    <property type="molecule type" value="Genomic_DNA"/>
</dbReference>
<sequence length="307" mass="33702">MLAPTDRVGCHFFLVDCVHTGSPIFRPSYVRCQKTQGQKILRCFPHCCPGHVHYRNCGASLYLRTAHHTPSPLHVFGLFSLSDEDPYPAGTVVDASLVQRELRVPSNPRGSLVSAVRDEIIPNAFRFDEKELNGWQYSWKSGRSKAQRDLAHVFRAIVLTPVAPDVWRVVSTATSTPFTIVSYRGEYNKRKRAGETSSELSASSYDVLLSYIRTFRVDMAPAASVAWLHHAMGAACPTLGPLAACSDGSWHDQICVAIALALCGREFVAEFNACLLTHAAAVLAKPESQAILTRFSSTCCCRPSTAS</sequence>
<dbReference type="AlphaFoldDB" id="A0A067BZT6"/>
<evidence type="ECO:0000313" key="1">
    <source>
        <dbReference type="EMBL" id="KDO19816.1"/>
    </source>
</evidence>
<name>A0A067BZT6_SAPPC</name>
<protein>
    <submittedName>
        <fullName evidence="1">Uncharacterized protein</fullName>
    </submittedName>
</protein>
<dbReference type="GeneID" id="24136470"/>
<dbReference type="KEGG" id="spar:SPRG_14678"/>
<reference evidence="1 2" key="1">
    <citation type="journal article" date="2013" name="PLoS Genet.">
        <title>Distinctive expansion of potential virulence genes in the genome of the oomycete fish pathogen Saprolegnia parasitica.</title>
        <authorList>
            <person name="Jiang R.H."/>
            <person name="de Bruijn I."/>
            <person name="Haas B.J."/>
            <person name="Belmonte R."/>
            <person name="Lobach L."/>
            <person name="Christie J."/>
            <person name="van den Ackerveken G."/>
            <person name="Bottin A."/>
            <person name="Bulone V."/>
            <person name="Diaz-Moreno S.M."/>
            <person name="Dumas B."/>
            <person name="Fan L."/>
            <person name="Gaulin E."/>
            <person name="Govers F."/>
            <person name="Grenville-Briggs L.J."/>
            <person name="Horner N.R."/>
            <person name="Levin J.Z."/>
            <person name="Mammella M."/>
            <person name="Meijer H.J."/>
            <person name="Morris P."/>
            <person name="Nusbaum C."/>
            <person name="Oome S."/>
            <person name="Phillips A.J."/>
            <person name="van Rooyen D."/>
            <person name="Rzeszutek E."/>
            <person name="Saraiva M."/>
            <person name="Secombes C.J."/>
            <person name="Seidl M.F."/>
            <person name="Snel B."/>
            <person name="Stassen J.H."/>
            <person name="Sykes S."/>
            <person name="Tripathy S."/>
            <person name="van den Berg H."/>
            <person name="Vega-Arreguin J.C."/>
            <person name="Wawra S."/>
            <person name="Young S.K."/>
            <person name="Zeng Q."/>
            <person name="Dieguez-Uribeondo J."/>
            <person name="Russ C."/>
            <person name="Tyler B.M."/>
            <person name="van West P."/>
        </authorList>
    </citation>
    <scope>NUCLEOTIDE SEQUENCE [LARGE SCALE GENOMIC DNA]</scope>
    <source>
        <strain evidence="1 2">CBS 223.65</strain>
    </source>
</reference>
<dbReference type="STRING" id="695850.A0A067BZT6"/>
<gene>
    <name evidence="1" type="ORF">SPRG_14678</name>
</gene>
<organism evidence="1 2">
    <name type="scientific">Saprolegnia parasitica (strain CBS 223.65)</name>
    <dbReference type="NCBI Taxonomy" id="695850"/>
    <lineage>
        <taxon>Eukaryota</taxon>
        <taxon>Sar</taxon>
        <taxon>Stramenopiles</taxon>
        <taxon>Oomycota</taxon>
        <taxon>Saprolegniomycetes</taxon>
        <taxon>Saprolegniales</taxon>
        <taxon>Saprolegniaceae</taxon>
        <taxon>Saprolegnia</taxon>
    </lineage>
</organism>